<gene>
    <name evidence="2" type="ORF">LCGC14_0107600</name>
</gene>
<dbReference type="PANTHER" id="PTHR34703">
    <property type="entry name" value="ANTIPORTER SUBUNIT MNHG2-RELATED"/>
    <property type="match status" value="1"/>
</dbReference>
<dbReference type="NCBIfam" id="TIGR01300">
    <property type="entry name" value="CPA3_mnhG_phaG"/>
    <property type="match status" value="1"/>
</dbReference>
<keyword evidence="1" id="KW-0472">Membrane</keyword>
<dbReference type="AlphaFoldDB" id="A0A0F9VE98"/>
<keyword evidence="1" id="KW-1133">Transmembrane helix</keyword>
<feature type="transmembrane region" description="Helical" evidence="1">
    <location>
        <begin position="12"/>
        <end position="35"/>
    </location>
</feature>
<evidence type="ECO:0000313" key="2">
    <source>
        <dbReference type="EMBL" id="KKO02345.1"/>
    </source>
</evidence>
<dbReference type="PANTHER" id="PTHR34703:SF1">
    <property type="entry name" value="ANTIPORTER SUBUNIT MNHG2-RELATED"/>
    <property type="match status" value="1"/>
</dbReference>
<dbReference type="Pfam" id="PF03334">
    <property type="entry name" value="PhaG_MnhG_YufB"/>
    <property type="match status" value="1"/>
</dbReference>
<sequence length="125" mass="13839">MSPDLESLPVWISLPVTLLLLLGSLIVLIGAIGLVRLPHFFQRIHGPAITVTLGAGCILIASMLFFTALQSRLVIHELLITAFILLTAPVVAMLLMRTAVYRDLRARRRESETESNEVYPFSPDD</sequence>
<keyword evidence="1" id="KW-0812">Transmembrane</keyword>
<evidence type="ECO:0008006" key="3">
    <source>
        <dbReference type="Google" id="ProtNLM"/>
    </source>
</evidence>
<dbReference type="EMBL" id="LAZR01000031">
    <property type="protein sequence ID" value="KKO02345.1"/>
    <property type="molecule type" value="Genomic_DNA"/>
</dbReference>
<dbReference type="InterPro" id="IPR005133">
    <property type="entry name" value="PhaG_MnhG_YufB"/>
</dbReference>
<comment type="caution">
    <text evidence="2">The sequence shown here is derived from an EMBL/GenBank/DDBJ whole genome shotgun (WGS) entry which is preliminary data.</text>
</comment>
<feature type="transmembrane region" description="Helical" evidence="1">
    <location>
        <begin position="47"/>
        <end position="66"/>
    </location>
</feature>
<accession>A0A0F9VE98</accession>
<name>A0A0F9VE98_9ZZZZ</name>
<dbReference type="GO" id="GO:0015385">
    <property type="term" value="F:sodium:proton antiporter activity"/>
    <property type="evidence" value="ECO:0007669"/>
    <property type="project" value="TreeGrafter"/>
</dbReference>
<organism evidence="2">
    <name type="scientific">marine sediment metagenome</name>
    <dbReference type="NCBI Taxonomy" id="412755"/>
    <lineage>
        <taxon>unclassified sequences</taxon>
        <taxon>metagenomes</taxon>
        <taxon>ecological metagenomes</taxon>
    </lineage>
</organism>
<protein>
    <recommendedName>
        <fullName evidence="3">Cation:proton antiporter</fullName>
    </recommendedName>
</protein>
<evidence type="ECO:0000256" key="1">
    <source>
        <dbReference type="SAM" id="Phobius"/>
    </source>
</evidence>
<reference evidence="2" key="1">
    <citation type="journal article" date="2015" name="Nature">
        <title>Complex archaea that bridge the gap between prokaryotes and eukaryotes.</title>
        <authorList>
            <person name="Spang A."/>
            <person name="Saw J.H."/>
            <person name="Jorgensen S.L."/>
            <person name="Zaremba-Niedzwiedzka K."/>
            <person name="Martijn J."/>
            <person name="Lind A.E."/>
            <person name="van Eijk R."/>
            <person name="Schleper C."/>
            <person name="Guy L."/>
            <person name="Ettema T.J."/>
        </authorList>
    </citation>
    <scope>NUCLEOTIDE SEQUENCE</scope>
</reference>
<feature type="transmembrane region" description="Helical" evidence="1">
    <location>
        <begin position="78"/>
        <end position="100"/>
    </location>
</feature>
<proteinExistence type="predicted"/>